<evidence type="ECO:0000313" key="4">
    <source>
        <dbReference type="Proteomes" id="UP000001294"/>
    </source>
</evidence>
<dbReference type="EMBL" id="DS995904">
    <property type="protein sequence ID" value="EEA20468.1"/>
    <property type="molecule type" value="Genomic_DNA"/>
</dbReference>
<evidence type="ECO:0000256" key="1">
    <source>
        <dbReference type="SAM" id="MobiDB-lite"/>
    </source>
</evidence>
<organism evidence="3 4">
    <name type="scientific">Talaromyces marneffei (strain ATCC 18224 / CBS 334.59 / QM 7333)</name>
    <name type="common">Penicillium marneffei</name>
    <dbReference type="NCBI Taxonomy" id="441960"/>
    <lineage>
        <taxon>Eukaryota</taxon>
        <taxon>Fungi</taxon>
        <taxon>Dikarya</taxon>
        <taxon>Ascomycota</taxon>
        <taxon>Pezizomycotina</taxon>
        <taxon>Eurotiomycetes</taxon>
        <taxon>Eurotiomycetidae</taxon>
        <taxon>Eurotiales</taxon>
        <taxon>Trichocomaceae</taxon>
        <taxon>Talaromyces</taxon>
        <taxon>Talaromyces sect. Talaromyces</taxon>
    </lineage>
</organism>
<feature type="compositionally biased region" description="Basic and acidic residues" evidence="1">
    <location>
        <begin position="737"/>
        <end position="756"/>
    </location>
</feature>
<dbReference type="HOGENOM" id="CLU_009650_0_0_1"/>
<keyword evidence="2" id="KW-0812">Transmembrane</keyword>
<feature type="region of interest" description="Disordered" evidence="1">
    <location>
        <begin position="729"/>
        <end position="758"/>
    </location>
</feature>
<dbReference type="Proteomes" id="UP000001294">
    <property type="component" value="Unassembled WGS sequence"/>
</dbReference>
<dbReference type="OrthoDB" id="3353407at2759"/>
<dbReference type="PANTHER" id="PTHR36205:SF1">
    <property type="entry name" value="MAJOR FACILITATOR SUPERFAMILY TRANSPORTER"/>
    <property type="match status" value="1"/>
</dbReference>
<name>B6QR53_TALMQ</name>
<dbReference type="VEuPathDB" id="FungiDB:PMAA_043050"/>
<protein>
    <recommendedName>
        <fullName evidence="5">Major facilitator superfamily transporter</fullName>
    </recommendedName>
</protein>
<evidence type="ECO:0000313" key="3">
    <source>
        <dbReference type="EMBL" id="EEA20468.1"/>
    </source>
</evidence>
<keyword evidence="4" id="KW-1185">Reference proteome</keyword>
<dbReference type="PhylomeDB" id="B6QR53"/>
<dbReference type="InterPro" id="IPR021822">
    <property type="entry name" value="DUF3405"/>
</dbReference>
<feature type="region of interest" description="Disordered" evidence="1">
    <location>
        <begin position="175"/>
        <end position="246"/>
    </location>
</feature>
<keyword evidence="2" id="KW-0472">Membrane</keyword>
<feature type="compositionally biased region" description="Basic and acidic residues" evidence="1">
    <location>
        <begin position="189"/>
        <end position="198"/>
    </location>
</feature>
<reference evidence="4" key="1">
    <citation type="journal article" date="2015" name="Genome Announc.">
        <title>Genome sequence of the AIDS-associated pathogen Penicillium marneffei (ATCC18224) and its near taxonomic relative Talaromyces stipitatus (ATCC10500).</title>
        <authorList>
            <person name="Nierman W.C."/>
            <person name="Fedorova-Abrams N.D."/>
            <person name="Andrianopoulos A."/>
        </authorList>
    </citation>
    <scope>NUCLEOTIDE SEQUENCE [LARGE SCALE GENOMIC DNA]</scope>
    <source>
        <strain evidence="4">ATCC 18224 / CBS 334.59 / QM 7333</strain>
    </source>
</reference>
<dbReference type="PANTHER" id="PTHR36205">
    <property type="entry name" value="CHROMOSOME 19, WHOLE GENOME SHOTGUN SEQUENCE"/>
    <property type="match status" value="1"/>
</dbReference>
<keyword evidence="2" id="KW-1133">Transmembrane helix</keyword>
<dbReference type="Pfam" id="PF11885">
    <property type="entry name" value="DUF3405"/>
    <property type="match status" value="1"/>
</dbReference>
<feature type="region of interest" description="Disordered" evidence="1">
    <location>
        <begin position="342"/>
        <end position="371"/>
    </location>
</feature>
<evidence type="ECO:0008006" key="5">
    <source>
        <dbReference type="Google" id="ProtNLM"/>
    </source>
</evidence>
<accession>B6QR53</accession>
<dbReference type="AlphaFoldDB" id="B6QR53"/>
<feature type="compositionally biased region" description="Low complexity" evidence="1">
    <location>
        <begin position="217"/>
        <end position="237"/>
    </location>
</feature>
<proteinExistence type="predicted"/>
<feature type="compositionally biased region" description="Basic and acidic residues" evidence="1">
    <location>
        <begin position="346"/>
        <end position="362"/>
    </location>
</feature>
<evidence type="ECO:0000256" key="2">
    <source>
        <dbReference type="SAM" id="Phobius"/>
    </source>
</evidence>
<sequence>MTTWVSYVPGTIFGVNEKKIASSTAQSGTAPWLFPGRRQGPDAALRHRLCAKPETAGCEPINARARLFQVYSLIRRIMSPCRPGSTLNLHKPIRDTASQGRLPYWVVDVSSAPLSTGGDIYPYTYPTEYHSNSPSRYHYTSRSAYDFNKLKHPVHVQPWADVILTTLIPKAASSMSKTTRYRDPNQWSRPRDHLDTEKASSPIAYDSSLSDDEPVYSDTSRVTSSSLSSRIPMLGGPSRRRGPPRNGIMPHRLMRCVCLAVFVALLLFVLNLFRFTLLGSAEQVPIDVGKSAPKPHAWESFPFLKRYHGGIRTLVPRNESVPEYPGEGTLGELTLAMENALQSDKSPGEEEQARKTVQKRSDGLPMASSAYNPYPNYKSQEYIQKYGEKVECFLDEDNQVRMPYLQYYPGVPQGFPDAIMGSNEMLGMRDDVCFDRFGRLGPYGLGYGARKGGSGAGMEGDREGSDRVWDDVPPVDFREINWAAAQNRCVIANSHRFAKLGDHHLDRAFAMPVGASPKAHLESPPAPEKERVKGTDHLPRTAVLVRTWHDFHYTEEDIMYLRALITELSLMTGGEFTVLFLIHVKDDNLQIWSDEETYDRVLQDALPKEFRGMGILWSERQMNLIYGGLEESFERGLPVHGVYRSTFMPVQYFSHLHPEYDYVWNWEMDVRHTGHWYHFFDKAASWARQQPRKGLWERNSRFYVPSVHGPWDDFMHTVRVQTELGTNSPNNLWSAVKDSEDKSDPNHKDHGRHGEDFIWGPVRPHESDVMELELDVTPPTSMEKDKYEWGVGEEADLLVFNPLFDPEGTTWLLRNDVTGYNREDGMPERRAAIITASRLSRRLLTTMHRETSMKRHSMFSEMWPATTALHHGLKAVYVPHSVYIDRKWPTRYVEAVFNAGRNGASGGARTSVFGDREHNFRGTTWFYSAGFPSNLYRRWLGYKVDNDGGEKEELAGEGRLCLPPMMLHPVKDVQLVIDNGDVRDEGEVALPVAEEES</sequence>
<gene>
    <name evidence="3" type="ORF">PMAA_043050</name>
</gene>
<feature type="transmembrane region" description="Helical" evidence="2">
    <location>
        <begin position="253"/>
        <end position="273"/>
    </location>
</feature>
<dbReference type="STRING" id="441960.B6QR53"/>